<dbReference type="InterPro" id="IPR050790">
    <property type="entry name" value="ExbB/TolQ_transport"/>
</dbReference>
<evidence type="ECO:0000256" key="4">
    <source>
        <dbReference type="ARBA" id="ARBA00022692"/>
    </source>
</evidence>
<comment type="caution">
    <text evidence="9">The sequence shown here is derived from an EMBL/GenBank/DDBJ whole genome shotgun (WGS) entry which is preliminary data.</text>
</comment>
<dbReference type="InterPro" id="IPR002898">
    <property type="entry name" value="MotA_ExbB_proton_chnl"/>
</dbReference>
<protein>
    <submittedName>
        <fullName evidence="9">Biopolymer transport protein ExbB</fullName>
    </submittedName>
</protein>
<keyword evidence="5 7" id="KW-1133">Transmembrane helix</keyword>
<dbReference type="EMBL" id="CASHTH010001945">
    <property type="protein sequence ID" value="CAI8022286.1"/>
    <property type="molecule type" value="Genomic_DNA"/>
</dbReference>
<evidence type="ECO:0000256" key="2">
    <source>
        <dbReference type="ARBA" id="ARBA00010442"/>
    </source>
</evidence>
<dbReference type="Proteomes" id="UP001174909">
    <property type="component" value="Unassembled WGS sequence"/>
</dbReference>
<keyword evidence="10" id="KW-1185">Reference proteome</keyword>
<evidence type="ECO:0000313" key="10">
    <source>
        <dbReference type="Proteomes" id="UP001174909"/>
    </source>
</evidence>
<dbReference type="PANTHER" id="PTHR30625">
    <property type="entry name" value="PROTEIN TOLQ"/>
    <property type="match status" value="1"/>
</dbReference>
<feature type="transmembrane region" description="Helical" evidence="7">
    <location>
        <begin position="7"/>
        <end position="33"/>
    </location>
</feature>
<feature type="transmembrane region" description="Helical" evidence="7">
    <location>
        <begin position="45"/>
        <end position="72"/>
    </location>
</feature>
<proteinExistence type="inferred from homology"/>
<evidence type="ECO:0000313" key="9">
    <source>
        <dbReference type="EMBL" id="CAI8022286.1"/>
    </source>
</evidence>
<comment type="subcellular location">
    <subcellularLocation>
        <location evidence="1">Cell membrane</location>
        <topology evidence="1">Multi-pass membrane protein</topology>
    </subcellularLocation>
</comment>
<comment type="similarity">
    <text evidence="2">Belongs to the ExbB/TolQ family.</text>
</comment>
<gene>
    <name evidence="9" type="ORF">GBAR_LOCUS13106</name>
</gene>
<evidence type="ECO:0000256" key="1">
    <source>
        <dbReference type="ARBA" id="ARBA00004651"/>
    </source>
</evidence>
<reference evidence="9" key="1">
    <citation type="submission" date="2023-03" db="EMBL/GenBank/DDBJ databases">
        <authorList>
            <person name="Steffen K."/>
            <person name="Cardenas P."/>
        </authorList>
    </citation>
    <scope>NUCLEOTIDE SEQUENCE</scope>
</reference>
<keyword evidence="3" id="KW-1003">Cell membrane</keyword>
<evidence type="ECO:0000256" key="3">
    <source>
        <dbReference type="ARBA" id="ARBA00022475"/>
    </source>
</evidence>
<evidence type="ECO:0000256" key="7">
    <source>
        <dbReference type="SAM" id="Phobius"/>
    </source>
</evidence>
<dbReference type="AlphaFoldDB" id="A0AA35WMG4"/>
<accession>A0AA35WMG4</accession>
<evidence type="ECO:0000256" key="6">
    <source>
        <dbReference type="ARBA" id="ARBA00023136"/>
    </source>
</evidence>
<dbReference type="Pfam" id="PF01618">
    <property type="entry name" value="MotA_ExbB"/>
    <property type="match status" value="1"/>
</dbReference>
<keyword evidence="4 7" id="KW-0812">Transmembrane</keyword>
<evidence type="ECO:0000256" key="5">
    <source>
        <dbReference type="ARBA" id="ARBA00022989"/>
    </source>
</evidence>
<feature type="domain" description="MotA/TolQ/ExbB proton channel" evidence="8">
    <location>
        <begin position="3"/>
        <end position="86"/>
    </location>
</feature>
<dbReference type="PANTHER" id="PTHR30625:SF3">
    <property type="entry name" value="TOL-PAL SYSTEM PROTEIN TOLQ"/>
    <property type="match status" value="1"/>
</dbReference>
<dbReference type="GO" id="GO:0005886">
    <property type="term" value="C:plasma membrane"/>
    <property type="evidence" value="ECO:0007669"/>
    <property type="project" value="UniProtKB-SubCell"/>
</dbReference>
<organism evidence="9 10">
    <name type="scientific">Geodia barretti</name>
    <name type="common">Barrett's horny sponge</name>
    <dbReference type="NCBI Taxonomy" id="519541"/>
    <lineage>
        <taxon>Eukaryota</taxon>
        <taxon>Metazoa</taxon>
        <taxon>Porifera</taxon>
        <taxon>Demospongiae</taxon>
        <taxon>Heteroscleromorpha</taxon>
        <taxon>Tetractinellida</taxon>
        <taxon>Astrophorina</taxon>
        <taxon>Geodiidae</taxon>
        <taxon>Geodia</taxon>
    </lineage>
</organism>
<keyword evidence="6 7" id="KW-0472">Membrane</keyword>
<name>A0AA35WMG4_GEOBA</name>
<sequence>MDLRRNLSGLATVGATAPFVGLLGTVLGIITAFRGMALTGSGGIGAVSAGIAEALIATAFGLFVAIPAVWAFNYLTNRADGFGVEMDNGASELIDFMARR</sequence>
<evidence type="ECO:0000259" key="8">
    <source>
        <dbReference type="Pfam" id="PF01618"/>
    </source>
</evidence>
<dbReference type="GO" id="GO:0017038">
    <property type="term" value="P:protein import"/>
    <property type="evidence" value="ECO:0007669"/>
    <property type="project" value="TreeGrafter"/>
</dbReference>